<sequence>MRRFAICYNVALANPIGVSSMLTFGCEMLNALTDEYLSPLLRIVTFPEYPFSQQVERCGYTYLLLLQVLRGINLLTSMPVLLRCQHRLPAILTLPLILGENKDVIITMPYLLWLPQPPLANFRVVTKHVLSHLLQLLLVHHVAALFP</sequence>
<evidence type="ECO:0000313" key="1">
    <source>
        <dbReference type="EMBL" id="KAI4341628.1"/>
    </source>
</evidence>
<reference evidence="2" key="1">
    <citation type="journal article" date="2023" name="Front. Plant Sci.">
        <title>Chromosomal-level genome assembly of Melastoma candidum provides insights into trichome evolution.</title>
        <authorList>
            <person name="Zhong Y."/>
            <person name="Wu W."/>
            <person name="Sun C."/>
            <person name="Zou P."/>
            <person name="Liu Y."/>
            <person name="Dai S."/>
            <person name="Zhou R."/>
        </authorList>
    </citation>
    <scope>NUCLEOTIDE SEQUENCE [LARGE SCALE GENOMIC DNA]</scope>
</reference>
<accession>A0ACB9NZL8</accession>
<evidence type="ECO:0000313" key="2">
    <source>
        <dbReference type="Proteomes" id="UP001057402"/>
    </source>
</evidence>
<comment type="caution">
    <text evidence="1">The sequence shown here is derived from an EMBL/GenBank/DDBJ whole genome shotgun (WGS) entry which is preliminary data.</text>
</comment>
<dbReference type="Proteomes" id="UP001057402">
    <property type="component" value="Chromosome 7"/>
</dbReference>
<proteinExistence type="predicted"/>
<gene>
    <name evidence="1" type="ORF">MLD38_026327</name>
</gene>
<organism evidence="1 2">
    <name type="scientific">Melastoma candidum</name>
    <dbReference type="NCBI Taxonomy" id="119954"/>
    <lineage>
        <taxon>Eukaryota</taxon>
        <taxon>Viridiplantae</taxon>
        <taxon>Streptophyta</taxon>
        <taxon>Embryophyta</taxon>
        <taxon>Tracheophyta</taxon>
        <taxon>Spermatophyta</taxon>
        <taxon>Magnoliopsida</taxon>
        <taxon>eudicotyledons</taxon>
        <taxon>Gunneridae</taxon>
        <taxon>Pentapetalae</taxon>
        <taxon>rosids</taxon>
        <taxon>malvids</taxon>
        <taxon>Myrtales</taxon>
        <taxon>Melastomataceae</taxon>
        <taxon>Melastomatoideae</taxon>
        <taxon>Melastomateae</taxon>
        <taxon>Melastoma</taxon>
    </lineage>
</organism>
<dbReference type="EMBL" id="CM042886">
    <property type="protein sequence ID" value="KAI4341628.1"/>
    <property type="molecule type" value="Genomic_DNA"/>
</dbReference>
<name>A0ACB9NZL8_9MYRT</name>
<keyword evidence="2" id="KW-1185">Reference proteome</keyword>
<protein>
    <submittedName>
        <fullName evidence="1">Uncharacterized protein</fullName>
    </submittedName>
</protein>